<evidence type="ECO:0000256" key="5">
    <source>
        <dbReference type="ARBA" id="ARBA00022559"/>
    </source>
</evidence>
<evidence type="ECO:0000256" key="13">
    <source>
        <dbReference type="PIRSR" id="PIRSR600823-1"/>
    </source>
</evidence>
<feature type="disulfide bond" evidence="17">
    <location>
        <begin position="40"/>
        <end position="89"/>
    </location>
</feature>
<comment type="catalytic activity">
    <reaction evidence="1 18">
        <text>2 a phenolic donor + H2O2 = 2 a phenolic radical donor + 2 H2O</text>
        <dbReference type="Rhea" id="RHEA:56136"/>
        <dbReference type="ChEBI" id="CHEBI:15377"/>
        <dbReference type="ChEBI" id="CHEBI:16240"/>
        <dbReference type="ChEBI" id="CHEBI:139520"/>
        <dbReference type="ChEBI" id="CHEBI:139521"/>
        <dbReference type="EC" id="1.11.1.7"/>
    </reaction>
</comment>
<comment type="similarity">
    <text evidence="18">Belongs to the peroxidase family. Classical plant (class III) peroxidase subfamily.</text>
</comment>
<comment type="subcellular location">
    <subcellularLocation>
        <location evidence="18">Secreted</location>
    </subcellularLocation>
</comment>
<evidence type="ECO:0000256" key="7">
    <source>
        <dbReference type="ARBA" id="ARBA00022723"/>
    </source>
</evidence>
<keyword evidence="18" id="KW-0376">Hydrogen peroxide</keyword>
<dbReference type="GO" id="GO:0042744">
    <property type="term" value="P:hydrogen peroxide catabolic process"/>
    <property type="evidence" value="ECO:0007669"/>
    <property type="project" value="UniProtKB-KW"/>
</dbReference>
<evidence type="ECO:0000313" key="21">
    <source>
        <dbReference type="Proteomes" id="UP000288805"/>
    </source>
</evidence>
<evidence type="ECO:0000256" key="3">
    <source>
        <dbReference type="ARBA" id="ARBA00006873"/>
    </source>
</evidence>
<dbReference type="GO" id="GO:0140825">
    <property type="term" value="F:lactoperoxidase activity"/>
    <property type="evidence" value="ECO:0007669"/>
    <property type="project" value="UniProtKB-EC"/>
</dbReference>
<feature type="signal peptide" evidence="18">
    <location>
        <begin position="1"/>
        <end position="28"/>
    </location>
</feature>
<dbReference type="GO" id="GO:0046872">
    <property type="term" value="F:metal ion binding"/>
    <property type="evidence" value="ECO:0007669"/>
    <property type="project" value="UniProtKB-UniRule"/>
</dbReference>
<keyword evidence="6 18" id="KW-0349">Heme</keyword>
<dbReference type="FunFam" id="1.10.420.10:FF:000006">
    <property type="entry name" value="Peroxidase"/>
    <property type="match status" value="1"/>
</dbReference>
<dbReference type="PROSITE" id="PS50873">
    <property type="entry name" value="PEROXIDASE_4"/>
    <property type="match status" value="1"/>
</dbReference>
<dbReference type="PROSITE" id="PS00435">
    <property type="entry name" value="PEROXIDASE_1"/>
    <property type="match status" value="1"/>
</dbReference>
<keyword evidence="18" id="KW-0732">Signal</keyword>
<dbReference type="EC" id="1.11.1.7" evidence="4 18"/>
<evidence type="ECO:0000256" key="4">
    <source>
        <dbReference type="ARBA" id="ARBA00012313"/>
    </source>
</evidence>
<feature type="domain" description="Plant heme peroxidase family profile" evidence="19">
    <location>
        <begin position="30"/>
        <end position="301"/>
    </location>
</feature>
<protein>
    <recommendedName>
        <fullName evidence="4 18">Peroxidase</fullName>
        <ecNumber evidence="4 18">1.11.1.7</ecNumber>
    </recommendedName>
</protein>
<feature type="binding site" evidence="15">
    <location>
        <position position="72"/>
    </location>
    <ligand>
        <name>Ca(2+)</name>
        <dbReference type="ChEBI" id="CHEBI:29108"/>
        <label>1</label>
    </ligand>
</feature>
<evidence type="ECO:0000256" key="18">
    <source>
        <dbReference type="RuleBase" id="RU362060"/>
    </source>
</evidence>
<reference evidence="20 21" key="1">
    <citation type="journal article" date="2018" name="PLoS Genet.">
        <title>Population sequencing reveals clonal diversity and ancestral inbreeding in the grapevine cultivar Chardonnay.</title>
        <authorList>
            <person name="Roach M.J."/>
            <person name="Johnson D.L."/>
            <person name="Bohlmann J."/>
            <person name="van Vuuren H.J."/>
            <person name="Jones S.J."/>
            <person name="Pretorius I.S."/>
            <person name="Schmidt S.A."/>
            <person name="Borneman A.R."/>
        </authorList>
    </citation>
    <scope>NUCLEOTIDE SEQUENCE [LARGE SCALE GENOMIC DNA]</scope>
    <source>
        <strain evidence="21">cv. Chardonnay</strain>
        <tissue evidence="20">Leaf</tissue>
    </source>
</reference>
<dbReference type="PRINTS" id="PR00461">
    <property type="entry name" value="PLPEROXIDASE"/>
</dbReference>
<dbReference type="GO" id="GO:0020037">
    <property type="term" value="F:heme binding"/>
    <property type="evidence" value="ECO:0007669"/>
    <property type="project" value="UniProtKB-UniRule"/>
</dbReference>
<evidence type="ECO:0000259" key="19">
    <source>
        <dbReference type="PROSITE" id="PS50873"/>
    </source>
</evidence>
<dbReference type="InterPro" id="IPR002016">
    <property type="entry name" value="Haem_peroxidase"/>
</dbReference>
<comment type="caution">
    <text evidence="20">The sequence shown here is derived from an EMBL/GenBank/DDBJ whole genome shotgun (WGS) entry which is preliminary data.</text>
</comment>
<dbReference type="Proteomes" id="UP000288805">
    <property type="component" value="Unassembled WGS sequence"/>
</dbReference>
<comment type="cofactor">
    <cofactor evidence="15 18">
        <name>heme b</name>
        <dbReference type="ChEBI" id="CHEBI:60344"/>
    </cofactor>
    <text evidence="15 18">Binds 1 heme b (iron(II)-protoporphyrin IX) group per subunit.</text>
</comment>
<keyword evidence="8 15" id="KW-0106">Calcium</keyword>
<feature type="disulfide bond" evidence="17">
    <location>
        <begin position="95"/>
        <end position="297"/>
    </location>
</feature>
<evidence type="ECO:0000256" key="9">
    <source>
        <dbReference type="ARBA" id="ARBA00023002"/>
    </source>
</evidence>
<evidence type="ECO:0000256" key="15">
    <source>
        <dbReference type="PIRSR" id="PIRSR600823-3"/>
    </source>
</evidence>
<feature type="active site" description="Proton acceptor" evidence="13">
    <location>
        <position position="71"/>
    </location>
</feature>
<comment type="similarity">
    <text evidence="3">Belongs to the peroxidase family. Ascorbate peroxidase subfamily.</text>
</comment>
<dbReference type="PANTHER" id="PTHR31235">
    <property type="entry name" value="PEROXIDASE 25-RELATED"/>
    <property type="match status" value="1"/>
</dbReference>
<feature type="binding site" evidence="15">
    <location>
        <position position="229"/>
    </location>
    <ligand>
        <name>Ca(2+)</name>
        <dbReference type="ChEBI" id="CHEBI:29108"/>
        <label>2</label>
    </ligand>
</feature>
<comment type="function">
    <text evidence="2">Removal of H(2)O(2), oxidation of toxic reductants, biosynthesis and degradation of lignin, suberization, auxin catabolism, response to environmental stresses such as wounding, pathogen attack and oxidative stress. These functions might be dependent on each isozyme/isoform in each plant tissue.</text>
</comment>
<dbReference type="PROSITE" id="PS00436">
    <property type="entry name" value="PEROXIDASE_2"/>
    <property type="match status" value="1"/>
</dbReference>
<keyword evidence="9 18" id="KW-0560">Oxidoreductase</keyword>
<name>A0A438D070_VITVI</name>
<keyword evidence="11 17" id="KW-1015">Disulfide bond</keyword>
<comment type="cofactor">
    <cofactor evidence="15 18">
        <name>Ca(2+)</name>
        <dbReference type="ChEBI" id="CHEBI:29108"/>
    </cofactor>
    <text evidence="15 18">Binds 2 calcium ions per subunit.</text>
</comment>
<evidence type="ECO:0000256" key="1">
    <source>
        <dbReference type="ARBA" id="ARBA00000189"/>
    </source>
</evidence>
<dbReference type="GO" id="GO:0005576">
    <property type="term" value="C:extracellular region"/>
    <property type="evidence" value="ECO:0007669"/>
    <property type="project" value="UniProtKB-SubCell"/>
</dbReference>
<gene>
    <name evidence="20" type="primary">GSVIVT00037159001_6</name>
    <name evidence="20" type="ORF">CK203_094892</name>
</gene>
<keyword evidence="7 15" id="KW-0479">Metal-binding</keyword>
<dbReference type="InterPro" id="IPR010255">
    <property type="entry name" value="Haem_peroxidase_sf"/>
</dbReference>
<feature type="chain" id="PRO_5018817260" description="Peroxidase" evidence="18">
    <location>
        <begin position="29"/>
        <end position="301"/>
    </location>
</feature>
<accession>A0A438D070</accession>
<feature type="binding site" description="axial binding residue" evidence="15">
    <location>
        <position position="167"/>
    </location>
    <ligand>
        <name>heme b</name>
        <dbReference type="ChEBI" id="CHEBI:60344"/>
    </ligand>
    <ligandPart>
        <name>Fe</name>
        <dbReference type="ChEBI" id="CHEBI:18248"/>
    </ligandPart>
</feature>
<dbReference type="EMBL" id="QGNW01001876">
    <property type="protein sequence ID" value="RVW28870.1"/>
    <property type="molecule type" value="Genomic_DNA"/>
</dbReference>
<evidence type="ECO:0000256" key="2">
    <source>
        <dbReference type="ARBA" id="ARBA00002322"/>
    </source>
</evidence>
<feature type="site" description="Transition state stabilizer" evidence="16">
    <location>
        <position position="67"/>
    </location>
</feature>
<dbReference type="InterPro" id="IPR019794">
    <property type="entry name" value="Peroxidases_AS"/>
</dbReference>
<evidence type="ECO:0000256" key="12">
    <source>
        <dbReference type="ARBA" id="ARBA00023180"/>
    </source>
</evidence>
<feature type="binding site" evidence="15">
    <location>
        <position position="224"/>
    </location>
    <ligand>
        <name>Ca(2+)</name>
        <dbReference type="ChEBI" id="CHEBI:29108"/>
        <label>2</label>
    </ligand>
</feature>
<sequence length="301" mass="32837">MMGSLGGSEKMPTFFFCIMLFLTASVSSASLEVGFYKSSCPSAETIVRKAVNKAVSKNPGMAAGLIRMHFHDCFVRVIDEAKAEIEAQCPQTVSCADVLAFAARDSAYKVGGINYAVPSGRRDGRISLKDEPSLHLPPPFFNAKQLEENFARKGLTLDEMVTLSGAHSIGVSHCSSFSNRLYSFNATHPQDPSIEPEFARHLKTKCPPPSNTGSDPTVPLEVQTPNRLDNKYYKDLKSRKGLLTSDQTLFDSPSTVRMVKNNARYGANWGNKFAAAMVQMGAIDVLTGTQGVIRKNCRVVN</sequence>
<evidence type="ECO:0000256" key="16">
    <source>
        <dbReference type="PIRSR" id="PIRSR600823-4"/>
    </source>
</evidence>
<feature type="binding site" evidence="15">
    <location>
        <position position="75"/>
    </location>
    <ligand>
        <name>Ca(2+)</name>
        <dbReference type="ChEBI" id="CHEBI:29108"/>
        <label>1</label>
    </ligand>
</feature>
<keyword evidence="12" id="KW-0325">Glycoprotein</keyword>
<evidence type="ECO:0000256" key="10">
    <source>
        <dbReference type="ARBA" id="ARBA00023004"/>
    </source>
</evidence>
<evidence type="ECO:0000256" key="17">
    <source>
        <dbReference type="PIRSR" id="PIRSR600823-5"/>
    </source>
</evidence>
<dbReference type="Gene3D" id="1.10.420.10">
    <property type="entry name" value="Peroxidase, domain 2"/>
    <property type="match status" value="1"/>
</dbReference>
<dbReference type="InterPro" id="IPR033905">
    <property type="entry name" value="Secretory_peroxidase"/>
</dbReference>
<dbReference type="Pfam" id="PF00141">
    <property type="entry name" value="peroxidase"/>
    <property type="match status" value="1"/>
</dbReference>
<evidence type="ECO:0000256" key="14">
    <source>
        <dbReference type="PIRSR" id="PIRSR600823-2"/>
    </source>
</evidence>
<dbReference type="InterPro" id="IPR019793">
    <property type="entry name" value="Peroxidases_heam-ligand_BS"/>
</dbReference>
<dbReference type="GO" id="GO:0006979">
    <property type="term" value="P:response to oxidative stress"/>
    <property type="evidence" value="ECO:0007669"/>
    <property type="project" value="UniProtKB-UniRule"/>
</dbReference>
<feature type="disulfide bond" evidence="17">
    <location>
        <begin position="174"/>
        <end position="206"/>
    </location>
</feature>
<dbReference type="InterPro" id="IPR000823">
    <property type="entry name" value="Peroxidase_pln"/>
</dbReference>
<evidence type="ECO:0000313" key="20">
    <source>
        <dbReference type="EMBL" id="RVW28870.1"/>
    </source>
</evidence>
<dbReference type="SUPFAM" id="SSF48113">
    <property type="entry name" value="Heme-dependent peroxidases"/>
    <property type="match status" value="1"/>
</dbReference>
<proteinExistence type="inferred from homology"/>
<keyword evidence="5 18" id="KW-0575">Peroxidase</keyword>
<keyword evidence="18" id="KW-0964">Secreted</keyword>
<dbReference type="Gene3D" id="1.10.520.10">
    <property type="match status" value="2"/>
</dbReference>
<dbReference type="CDD" id="cd00693">
    <property type="entry name" value="secretory_peroxidase"/>
    <property type="match status" value="1"/>
</dbReference>
<dbReference type="PRINTS" id="PR00458">
    <property type="entry name" value="PEROXIDASE"/>
</dbReference>
<organism evidence="20 21">
    <name type="scientific">Vitis vinifera</name>
    <name type="common">Grape</name>
    <dbReference type="NCBI Taxonomy" id="29760"/>
    <lineage>
        <taxon>Eukaryota</taxon>
        <taxon>Viridiplantae</taxon>
        <taxon>Streptophyta</taxon>
        <taxon>Embryophyta</taxon>
        <taxon>Tracheophyta</taxon>
        <taxon>Spermatophyta</taxon>
        <taxon>Magnoliopsida</taxon>
        <taxon>eudicotyledons</taxon>
        <taxon>Gunneridae</taxon>
        <taxon>Pentapetalae</taxon>
        <taxon>rosids</taxon>
        <taxon>Vitales</taxon>
        <taxon>Vitaceae</taxon>
        <taxon>Viteae</taxon>
        <taxon>Vitis</taxon>
    </lineage>
</organism>
<evidence type="ECO:0000256" key="11">
    <source>
        <dbReference type="ARBA" id="ARBA00023157"/>
    </source>
</evidence>
<keyword evidence="10 15" id="KW-0408">Iron</keyword>
<dbReference type="AlphaFoldDB" id="A0A438D070"/>
<evidence type="ECO:0000256" key="6">
    <source>
        <dbReference type="ARBA" id="ARBA00022617"/>
    </source>
</evidence>
<evidence type="ECO:0000256" key="8">
    <source>
        <dbReference type="ARBA" id="ARBA00022837"/>
    </source>
</evidence>
<feature type="binding site" evidence="14">
    <location>
        <position position="137"/>
    </location>
    <ligand>
        <name>substrate</name>
    </ligand>
</feature>